<evidence type="ECO:0000313" key="1">
    <source>
        <dbReference type="EMBL" id="GBM03682.1"/>
    </source>
</evidence>
<dbReference type="AlphaFoldDB" id="A0A4Y2CGX5"/>
<dbReference type="EMBL" id="BGPR01000194">
    <property type="protein sequence ID" value="GBM03682.1"/>
    <property type="molecule type" value="Genomic_DNA"/>
</dbReference>
<protein>
    <submittedName>
        <fullName evidence="1">Uncharacterized protein</fullName>
    </submittedName>
</protein>
<reference evidence="1 2" key="1">
    <citation type="journal article" date="2019" name="Sci. Rep.">
        <title>Orb-weaving spider Araneus ventricosus genome elucidates the spidroin gene catalogue.</title>
        <authorList>
            <person name="Kono N."/>
            <person name="Nakamura H."/>
            <person name="Ohtoshi R."/>
            <person name="Moran D.A.P."/>
            <person name="Shinohara A."/>
            <person name="Yoshida Y."/>
            <person name="Fujiwara M."/>
            <person name="Mori M."/>
            <person name="Tomita M."/>
            <person name="Arakawa K."/>
        </authorList>
    </citation>
    <scope>NUCLEOTIDE SEQUENCE [LARGE SCALE GENOMIC DNA]</scope>
</reference>
<sequence>MESRRFHNYLEDSAIISNLPGSYRYMRDKVFIRINWGPWLSYDPGNRSRDMIGSAIRQAYKPNHHGLSNALCRPVPYLGIRPSYNLSYRISNAGFPT</sequence>
<gene>
    <name evidence="1" type="ORF">AVEN_134910_1</name>
</gene>
<proteinExistence type="predicted"/>
<dbReference type="Proteomes" id="UP000499080">
    <property type="component" value="Unassembled WGS sequence"/>
</dbReference>
<organism evidence="1 2">
    <name type="scientific">Araneus ventricosus</name>
    <name type="common">Orbweaver spider</name>
    <name type="synonym">Epeira ventricosa</name>
    <dbReference type="NCBI Taxonomy" id="182803"/>
    <lineage>
        <taxon>Eukaryota</taxon>
        <taxon>Metazoa</taxon>
        <taxon>Ecdysozoa</taxon>
        <taxon>Arthropoda</taxon>
        <taxon>Chelicerata</taxon>
        <taxon>Arachnida</taxon>
        <taxon>Araneae</taxon>
        <taxon>Araneomorphae</taxon>
        <taxon>Entelegynae</taxon>
        <taxon>Araneoidea</taxon>
        <taxon>Araneidae</taxon>
        <taxon>Araneus</taxon>
    </lineage>
</organism>
<evidence type="ECO:0000313" key="2">
    <source>
        <dbReference type="Proteomes" id="UP000499080"/>
    </source>
</evidence>
<accession>A0A4Y2CGX5</accession>
<keyword evidence="2" id="KW-1185">Reference proteome</keyword>
<name>A0A4Y2CGX5_ARAVE</name>
<comment type="caution">
    <text evidence="1">The sequence shown here is derived from an EMBL/GenBank/DDBJ whole genome shotgun (WGS) entry which is preliminary data.</text>
</comment>